<dbReference type="EMBL" id="CXST01000007">
    <property type="protein sequence ID" value="CTQ47412.1"/>
    <property type="molecule type" value="Genomic_DNA"/>
</dbReference>
<protein>
    <recommendedName>
        <fullName evidence="3">Alpha/beta hydrolase</fullName>
    </recommendedName>
</protein>
<keyword evidence="2" id="KW-1185">Reference proteome</keyword>
<evidence type="ECO:0000313" key="1">
    <source>
        <dbReference type="EMBL" id="CTQ47412.1"/>
    </source>
</evidence>
<dbReference type="OrthoDB" id="9804723at2"/>
<dbReference type="Proteomes" id="UP000048926">
    <property type="component" value="Unassembled WGS sequence"/>
</dbReference>
<organism evidence="1 2">
    <name type="scientific">Roseibium aggregatum</name>
    <dbReference type="NCBI Taxonomy" id="187304"/>
    <lineage>
        <taxon>Bacteria</taxon>
        <taxon>Pseudomonadati</taxon>
        <taxon>Pseudomonadota</taxon>
        <taxon>Alphaproteobacteria</taxon>
        <taxon>Hyphomicrobiales</taxon>
        <taxon>Stappiaceae</taxon>
        <taxon>Roseibium</taxon>
    </lineage>
</organism>
<evidence type="ECO:0008006" key="3">
    <source>
        <dbReference type="Google" id="ProtNLM"/>
    </source>
</evidence>
<accession>A0A0M6YBF9</accession>
<proteinExistence type="predicted"/>
<name>A0A0M6YBF9_9HYPH</name>
<reference evidence="2" key="1">
    <citation type="submission" date="2015-07" db="EMBL/GenBank/DDBJ databases">
        <authorList>
            <person name="Rodrigo-Torres Lidia"/>
            <person name="Arahal R.David."/>
        </authorList>
    </citation>
    <scope>NUCLEOTIDE SEQUENCE [LARGE SCALE GENOMIC DNA]</scope>
    <source>
        <strain evidence="2">CECT 4801</strain>
    </source>
</reference>
<dbReference type="RefSeq" id="WP_055661451.1">
    <property type="nucleotide sequence ID" value="NZ_CXST01000007.1"/>
</dbReference>
<dbReference type="AlphaFoldDB" id="A0A0M6YBF9"/>
<dbReference type="InterPro" id="IPR029058">
    <property type="entry name" value="AB_hydrolase_fold"/>
</dbReference>
<gene>
    <name evidence="1" type="ORF">LAL4801_05874</name>
</gene>
<dbReference type="Gene3D" id="3.40.50.1820">
    <property type="entry name" value="alpha/beta hydrolase"/>
    <property type="match status" value="1"/>
</dbReference>
<dbReference type="SUPFAM" id="SSF53474">
    <property type="entry name" value="alpha/beta-Hydrolases"/>
    <property type="match status" value="1"/>
</dbReference>
<sequence length="88" mass="9753">MQHEPIITKQIPRRGGLCTCPACLRILRRQFRALIARGANDPFFTMEAVTCLQALLPGGETRIFDAGHFALATHAPEISATIHDVFDH</sequence>
<evidence type="ECO:0000313" key="2">
    <source>
        <dbReference type="Proteomes" id="UP000048926"/>
    </source>
</evidence>